<evidence type="ECO:0008006" key="4">
    <source>
        <dbReference type="Google" id="ProtNLM"/>
    </source>
</evidence>
<evidence type="ECO:0000313" key="2">
    <source>
        <dbReference type="EMBL" id="CAI0376412.1"/>
    </source>
</evidence>
<dbReference type="InterPro" id="IPR028919">
    <property type="entry name" value="Viral_movement"/>
</dbReference>
<dbReference type="InterPro" id="IPR051596">
    <property type="entry name" value="Caulimoviridae_Movement"/>
</dbReference>
<accession>A0AAV0GTU2</accession>
<dbReference type="PANTHER" id="PTHR47599:SF3">
    <property type="entry name" value="CELL-TO-CELL MOVEMENT PROTEIN"/>
    <property type="match status" value="1"/>
</dbReference>
<comment type="caution">
    <text evidence="2">The sequence shown here is derived from an EMBL/GenBank/DDBJ whole genome shotgun (WGS) entry which is preliminary data.</text>
</comment>
<dbReference type="Pfam" id="PF01107">
    <property type="entry name" value="MP"/>
    <property type="match status" value="1"/>
</dbReference>
<dbReference type="PANTHER" id="PTHR47599">
    <property type="entry name" value="CELL-TO-CELL MOVEMENT PROTEIN"/>
    <property type="match status" value="1"/>
</dbReference>
<protein>
    <recommendedName>
        <fullName evidence="4">Movement protein</fullName>
    </recommendedName>
</protein>
<reference evidence="2" key="1">
    <citation type="submission" date="2022-08" db="EMBL/GenBank/DDBJ databases">
        <authorList>
            <person name="Gutierrez-Valencia J."/>
        </authorList>
    </citation>
    <scope>NUCLEOTIDE SEQUENCE</scope>
</reference>
<organism evidence="2 3">
    <name type="scientific">Linum tenue</name>
    <dbReference type="NCBI Taxonomy" id="586396"/>
    <lineage>
        <taxon>Eukaryota</taxon>
        <taxon>Viridiplantae</taxon>
        <taxon>Streptophyta</taxon>
        <taxon>Embryophyta</taxon>
        <taxon>Tracheophyta</taxon>
        <taxon>Spermatophyta</taxon>
        <taxon>Magnoliopsida</taxon>
        <taxon>eudicotyledons</taxon>
        <taxon>Gunneridae</taxon>
        <taxon>Pentapetalae</taxon>
        <taxon>rosids</taxon>
        <taxon>fabids</taxon>
        <taxon>Malpighiales</taxon>
        <taxon>Linaceae</taxon>
        <taxon>Linum</taxon>
    </lineage>
</organism>
<keyword evidence="1" id="KW-0175">Coiled coil</keyword>
<dbReference type="EMBL" id="CAMGYJ010000002">
    <property type="protein sequence ID" value="CAI0376412.1"/>
    <property type="molecule type" value="Genomic_DNA"/>
</dbReference>
<keyword evidence="3" id="KW-1185">Reference proteome</keyword>
<gene>
    <name evidence="2" type="ORF">LITE_LOCUS1000</name>
</gene>
<sequence>MSENPSSSNSDFDYLSKNEEDNYFLDGIIDVKKIKEQTNFTLSETQNFITKSFLSKLFDRKNIIKYGKMIGETAVPIEQTKGDFLIQIINREQIRKRLSKLQPEERNKIAYIHISTIQIILKSTMKTGITAPIELEIRDDLLINKEESIIAKGKGNLGLGIIKFDINLQQGLSLTDGNLDSSIIIKYELKRKNFMKENSKPFSVTYQINYALTNSHHSLAFKDKEAITIEDLFKPLIQLETPLKIIKSNYDYPRISVDGRSASMRLTNKKKEKEKEENQEIKNITILHQNDNTSEIKKLQELILEISEKL</sequence>
<evidence type="ECO:0000256" key="1">
    <source>
        <dbReference type="ARBA" id="ARBA00023054"/>
    </source>
</evidence>
<dbReference type="AlphaFoldDB" id="A0AAV0GTU2"/>
<name>A0AAV0GTU2_9ROSI</name>
<dbReference type="Proteomes" id="UP001154282">
    <property type="component" value="Unassembled WGS sequence"/>
</dbReference>
<proteinExistence type="predicted"/>
<evidence type="ECO:0000313" key="3">
    <source>
        <dbReference type="Proteomes" id="UP001154282"/>
    </source>
</evidence>